<organism evidence="1 2">
    <name type="scientific">Mucuna pruriens</name>
    <name type="common">Velvet bean</name>
    <name type="synonym">Dolichos pruriens</name>
    <dbReference type="NCBI Taxonomy" id="157652"/>
    <lineage>
        <taxon>Eukaryota</taxon>
        <taxon>Viridiplantae</taxon>
        <taxon>Streptophyta</taxon>
        <taxon>Embryophyta</taxon>
        <taxon>Tracheophyta</taxon>
        <taxon>Spermatophyta</taxon>
        <taxon>Magnoliopsida</taxon>
        <taxon>eudicotyledons</taxon>
        <taxon>Gunneridae</taxon>
        <taxon>Pentapetalae</taxon>
        <taxon>rosids</taxon>
        <taxon>fabids</taxon>
        <taxon>Fabales</taxon>
        <taxon>Fabaceae</taxon>
        <taxon>Papilionoideae</taxon>
        <taxon>50 kb inversion clade</taxon>
        <taxon>NPAAA clade</taxon>
        <taxon>indigoferoid/millettioid clade</taxon>
        <taxon>Phaseoleae</taxon>
        <taxon>Mucuna</taxon>
    </lineage>
</organism>
<dbReference type="OrthoDB" id="1739701at2759"/>
<evidence type="ECO:0000313" key="1">
    <source>
        <dbReference type="EMBL" id="RDX64063.1"/>
    </source>
</evidence>
<proteinExistence type="predicted"/>
<sequence length="126" mass="13798">MPQHEGTPRLKGIINTINNIQAEADTSYNVLITHSALNALGTIVSTPHLVMKFPFSNGQLMIIKVVTRPPKEDNVSAYVKISIDVELDPKPPIDQGAEPTNKLENIPLINDEHHTQIGCKGPIENS</sequence>
<accession>A0A371EDG3</accession>
<dbReference type="AlphaFoldDB" id="A0A371EDG3"/>
<feature type="non-terminal residue" evidence="1">
    <location>
        <position position="1"/>
    </location>
</feature>
<reference evidence="1" key="1">
    <citation type="submission" date="2018-05" db="EMBL/GenBank/DDBJ databases">
        <title>Draft genome of Mucuna pruriens seed.</title>
        <authorList>
            <person name="Nnadi N.E."/>
            <person name="Vos R."/>
            <person name="Hasami M.H."/>
            <person name="Devisetty U.K."/>
            <person name="Aguiy J.C."/>
        </authorList>
    </citation>
    <scope>NUCLEOTIDE SEQUENCE [LARGE SCALE GENOMIC DNA]</scope>
    <source>
        <strain evidence="1">JCA_2017</strain>
    </source>
</reference>
<protein>
    <submittedName>
        <fullName evidence="1">Uncharacterized protein</fullName>
    </submittedName>
</protein>
<dbReference type="EMBL" id="QJKJ01014572">
    <property type="protein sequence ID" value="RDX64063.1"/>
    <property type="molecule type" value="Genomic_DNA"/>
</dbReference>
<keyword evidence="2" id="KW-1185">Reference proteome</keyword>
<evidence type="ECO:0000313" key="2">
    <source>
        <dbReference type="Proteomes" id="UP000257109"/>
    </source>
</evidence>
<comment type="caution">
    <text evidence="1">The sequence shown here is derived from an EMBL/GenBank/DDBJ whole genome shotgun (WGS) entry which is preliminary data.</text>
</comment>
<dbReference type="Proteomes" id="UP000257109">
    <property type="component" value="Unassembled WGS sequence"/>
</dbReference>
<gene>
    <name evidence="1" type="ORF">CR513_57427</name>
</gene>
<name>A0A371EDG3_MUCPR</name>